<proteinExistence type="predicted"/>
<accession>A0ACD3BF35</accession>
<evidence type="ECO:0000313" key="2">
    <source>
        <dbReference type="Proteomes" id="UP000308600"/>
    </source>
</evidence>
<keyword evidence="2" id="KW-1185">Reference proteome</keyword>
<protein>
    <submittedName>
        <fullName evidence="1">Uncharacterized protein</fullName>
    </submittedName>
</protein>
<sequence>MFEEVCLVCGRHLADDGRAYCSDECESIDINSPSLSSASSALSSPHLGYAYGGDVPALLPSALGTALQNVRSRNRHSVSSSSASSASLSILTDEEEEADSGPTIGSEHNYPDYADFVAHESNSKLGLQSSSRRTPLSYARRPSGTNNHSTIPNIHKGTASGSSPGHVRGIPRSAPNYSLSSTEDEAYSDFGCSSRDELDVDNGDLTSESGAAQPTFKSRRPRNRSSLPACFSLLQATNTTESRASPVSSSSSKTVARASPPTPKLAVSGLSAGRGQPPTAHQSIHATPRGRRRVARDISNNHGEGQLSPSSSRSPSRNSSDMVSRADFRGRPRNDMRDARDQVVDWSSMPGLIRGRSSARRNSSPPPKMALSGNVIDNSKRVATRGSAQRYRGRAKMEELDGTGFATDAPGYGNGRSGLVDRERLYARNPTRAR</sequence>
<reference evidence="1 2" key="1">
    <citation type="journal article" date="2019" name="Nat. Ecol. Evol.">
        <title>Megaphylogeny resolves global patterns of mushroom evolution.</title>
        <authorList>
            <person name="Varga T."/>
            <person name="Krizsan K."/>
            <person name="Foldi C."/>
            <person name="Dima B."/>
            <person name="Sanchez-Garcia M."/>
            <person name="Sanchez-Ramirez S."/>
            <person name="Szollosi G.J."/>
            <person name="Szarkandi J.G."/>
            <person name="Papp V."/>
            <person name="Albert L."/>
            <person name="Andreopoulos W."/>
            <person name="Angelini C."/>
            <person name="Antonin V."/>
            <person name="Barry K.W."/>
            <person name="Bougher N.L."/>
            <person name="Buchanan P."/>
            <person name="Buyck B."/>
            <person name="Bense V."/>
            <person name="Catcheside P."/>
            <person name="Chovatia M."/>
            <person name="Cooper J."/>
            <person name="Damon W."/>
            <person name="Desjardin D."/>
            <person name="Finy P."/>
            <person name="Geml J."/>
            <person name="Haridas S."/>
            <person name="Hughes K."/>
            <person name="Justo A."/>
            <person name="Karasinski D."/>
            <person name="Kautmanova I."/>
            <person name="Kiss B."/>
            <person name="Kocsube S."/>
            <person name="Kotiranta H."/>
            <person name="LaButti K.M."/>
            <person name="Lechner B.E."/>
            <person name="Liimatainen K."/>
            <person name="Lipzen A."/>
            <person name="Lukacs Z."/>
            <person name="Mihaltcheva S."/>
            <person name="Morgado L.N."/>
            <person name="Niskanen T."/>
            <person name="Noordeloos M.E."/>
            <person name="Ohm R.A."/>
            <person name="Ortiz-Santana B."/>
            <person name="Ovrebo C."/>
            <person name="Racz N."/>
            <person name="Riley R."/>
            <person name="Savchenko A."/>
            <person name="Shiryaev A."/>
            <person name="Soop K."/>
            <person name="Spirin V."/>
            <person name="Szebenyi C."/>
            <person name="Tomsovsky M."/>
            <person name="Tulloss R.E."/>
            <person name="Uehling J."/>
            <person name="Grigoriev I.V."/>
            <person name="Vagvolgyi C."/>
            <person name="Papp T."/>
            <person name="Martin F.M."/>
            <person name="Miettinen O."/>
            <person name="Hibbett D.S."/>
            <person name="Nagy L.G."/>
        </authorList>
    </citation>
    <scope>NUCLEOTIDE SEQUENCE [LARGE SCALE GENOMIC DNA]</scope>
    <source>
        <strain evidence="1 2">NL-1719</strain>
    </source>
</reference>
<dbReference type="EMBL" id="ML208260">
    <property type="protein sequence ID" value="TFK76227.1"/>
    <property type="molecule type" value="Genomic_DNA"/>
</dbReference>
<gene>
    <name evidence="1" type="ORF">BDN72DRAFT_225250</name>
</gene>
<name>A0ACD3BF35_9AGAR</name>
<organism evidence="1 2">
    <name type="scientific">Pluteus cervinus</name>
    <dbReference type="NCBI Taxonomy" id="181527"/>
    <lineage>
        <taxon>Eukaryota</taxon>
        <taxon>Fungi</taxon>
        <taxon>Dikarya</taxon>
        <taxon>Basidiomycota</taxon>
        <taxon>Agaricomycotina</taxon>
        <taxon>Agaricomycetes</taxon>
        <taxon>Agaricomycetidae</taxon>
        <taxon>Agaricales</taxon>
        <taxon>Pluteineae</taxon>
        <taxon>Pluteaceae</taxon>
        <taxon>Pluteus</taxon>
    </lineage>
</organism>
<dbReference type="Proteomes" id="UP000308600">
    <property type="component" value="Unassembled WGS sequence"/>
</dbReference>
<evidence type="ECO:0000313" key="1">
    <source>
        <dbReference type="EMBL" id="TFK76227.1"/>
    </source>
</evidence>